<proteinExistence type="predicted"/>
<protein>
    <submittedName>
        <fullName evidence="4">Uncharacterized protein</fullName>
    </submittedName>
</protein>
<evidence type="ECO:0000256" key="3">
    <source>
        <dbReference type="SAM" id="Phobius"/>
    </source>
</evidence>
<feature type="transmembrane region" description="Helical" evidence="3">
    <location>
        <begin position="20"/>
        <end position="48"/>
    </location>
</feature>
<keyword evidence="1" id="KW-0175">Coiled coil</keyword>
<evidence type="ECO:0000313" key="5">
    <source>
        <dbReference type="Proteomes" id="UP000799291"/>
    </source>
</evidence>
<sequence length="461" mass="50983">METLQLPRPLSRTLECAKIIILVSSVLIFPFCLVFCAVAAAATISFAIATALAAGVYDEYIYAKSFQGCAESLHTALNAAKRQITAIENENKTLKALQGILAGTRAALSSEQQLVTGSIQDELSATENKIDSSPLDVDREILPAEIELLDDLLRSGEISNVALYCSLRYANEKVAKLTTHLERMSLTQAASDRRIHQLEQERQEFQKGKSNLRRVLAQAHMLTNSNMSEVEQLESHFDGTGTSTIGEPPRETEPSHTATIPDFQFPSEQFHDAVEMQELVPALTQNGGSRISMGGTTLINIEPPPITAPSDSQSPSDQLHIAAEHQEQIPPQSTLAQEHIVTHDFAPQPQPQPMPRHASPITSATSSASQEDDMHAANLETIIKRRVYSKLDLAFEVCRKQGRFSHQHSTEEGSSSSARYEPSMNIRKVKKDSLRSIEEALREILSHEKERGKRLIRRVHV</sequence>
<dbReference type="AlphaFoldDB" id="A0A6G1JJE0"/>
<keyword evidence="3" id="KW-0472">Membrane</keyword>
<keyword evidence="3" id="KW-1133">Transmembrane helix</keyword>
<dbReference type="Proteomes" id="UP000799291">
    <property type="component" value="Unassembled WGS sequence"/>
</dbReference>
<evidence type="ECO:0000256" key="2">
    <source>
        <dbReference type="SAM" id="MobiDB-lite"/>
    </source>
</evidence>
<name>A0A6G1JJE0_9PLEO</name>
<feature type="coiled-coil region" evidence="1">
    <location>
        <begin position="70"/>
        <end position="97"/>
    </location>
</feature>
<feature type="region of interest" description="Disordered" evidence="2">
    <location>
        <begin position="403"/>
        <end position="425"/>
    </location>
</feature>
<feature type="region of interest" description="Disordered" evidence="2">
    <location>
        <begin position="239"/>
        <end position="260"/>
    </location>
</feature>
<dbReference type="EMBL" id="MU005571">
    <property type="protein sequence ID" value="KAF2690273.1"/>
    <property type="molecule type" value="Genomic_DNA"/>
</dbReference>
<evidence type="ECO:0000256" key="1">
    <source>
        <dbReference type="SAM" id="Coils"/>
    </source>
</evidence>
<organism evidence="4 5">
    <name type="scientific">Lentithecium fluviatile CBS 122367</name>
    <dbReference type="NCBI Taxonomy" id="1168545"/>
    <lineage>
        <taxon>Eukaryota</taxon>
        <taxon>Fungi</taxon>
        <taxon>Dikarya</taxon>
        <taxon>Ascomycota</taxon>
        <taxon>Pezizomycotina</taxon>
        <taxon>Dothideomycetes</taxon>
        <taxon>Pleosporomycetidae</taxon>
        <taxon>Pleosporales</taxon>
        <taxon>Massarineae</taxon>
        <taxon>Lentitheciaceae</taxon>
        <taxon>Lentithecium</taxon>
    </lineage>
</organism>
<accession>A0A6G1JJE0</accession>
<keyword evidence="3" id="KW-0812">Transmembrane</keyword>
<evidence type="ECO:0000313" key="4">
    <source>
        <dbReference type="EMBL" id="KAF2690273.1"/>
    </source>
</evidence>
<reference evidence="4" key="1">
    <citation type="journal article" date="2020" name="Stud. Mycol.">
        <title>101 Dothideomycetes genomes: a test case for predicting lifestyles and emergence of pathogens.</title>
        <authorList>
            <person name="Haridas S."/>
            <person name="Albert R."/>
            <person name="Binder M."/>
            <person name="Bloem J."/>
            <person name="Labutti K."/>
            <person name="Salamov A."/>
            <person name="Andreopoulos B."/>
            <person name="Baker S."/>
            <person name="Barry K."/>
            <person name="Bills G."/>
            <person name="Bluhm B."/>
            <person name="Cannon C."/>
            <person name="Castanera R."/>
            <person name="Culley D."/>
            <person name="Daum C."/>
            <person name="Ezra D."/>
            <person name="Gonzalez J."/>
            <person name="Henrissat B."/>
            <person name="Kuo A."/>
            <person name="Liang C."/>
            <person name="Lipzen A."/>
            <person name="Lutzoni F."/>
            <person name="Magnuson J."/>
            <person name="Mondo S."/>
            <person name="Nolan M."/>
            <person name="Ohm R."/>
            <person name="Pangilinan J."/>
            <person name="Park H.-J."/>
            <person name="Ramirez L."/>
            <person name="Alfaro M."/>
            <person name="Sun H."/>
            <person name="Tritt A."/>
            <person name="Yoshinaga Y."/>
            <person name="Zwiers L.-H."/>
            <person name="Turgeon B."/>
            <person name="Goodwin S."/>
            <person name="Spatafora J."/>
            <person name="Crous P."/>
            <person name="Grigoriev I."/>
        </authorList>
    </citation>
    <scope>NUCLEOTIDE SEQUENCE</scope>
    <source>
        <strain evidence="4">CBS 122367</strain>
    </source>
</reference>
<gene>
    <name evidence="4" type="ORF">K458DRAFT_427069</name>
</gene>
<feature type="region of interest" description="Disordered" evidence="2">
    <location>
        <begin position="345"/>
        <end position="371"/>
    </location>
</feature>
<keyword evidence="5" id="KW-1185">Reference proteome</keyword>